<dbReference type="GO" id="GO:0016020">
    <property type="term" value="C:membrane"/>
    <property type="evidence" value="ECO:0007669"/>
    <property type="project" value="UniProtKB-SubCell"/>
</dbReference>
<evidence type="ECO:0000256" key="4">
    <source>
        <dbReference type="ARBA" id="ARBA00022692"/>
    </source>
</evidence>
<dbReference type="InterPro" id="IPR003855">
    <property type="entry name" value="K+_transporter"/>
</dbReference>
<evidence type="ECO:0000256" key="9">
    <source>
        <dbReference type="SAM" id="MobiDB-lite"/>
    </source>
</evidence>
<feature type="transmembrane region" description="Helical" evidence="10">
    <location>
        <begin position="480"/>
        <end position="498"/>
    </location>
</feature>
<keyword evidence="4 10" id="KW-0812">Transmembrane</keyword>
<feature type="transmembrane region" description="Helical" evidence="10">
    <location>
        <begin position="269"/>
        <end position="289"/>
    </location>
</feature>
<keyword evidence="2" id="KW-0813">Transport</keyword>
<feature type="transmembrane region" description="Helical" evidence="10">
    <location>
        <begin position="190"/>
        <end position="212"/>
    </location>
</feature>
<reference evidence="13 14" key="1">
    <citation type="submission" date="2018-06" db="EMBL/GenBank/DDBJ databases">
        <title>Comparative genomics reveals the genomic features of Rhizophagus irregularis, R. cerebriforme, R. diaphanum and Gigaspora rosea, and their symbiotic lifestyle signature.</title>
        <authorList>
            <person name="Morin E."/>
            <person name="San Clemente H."/>
            <person name="Chen E.C.H."/>
            <person name="De La Providencia I."/>
            <person name="Hainaut M."/>
            <person name="Kuo A."/>
            <person name="Kohler A."/>
            <person name="Murat C."/>
            <person name="Tang N."/>
            <person name="Roy S."/>
            <person name="Loubradou J."/>
            <person name="Henrissat B."/>
            <person name="Grigoriev I.V."/>
            <person name="Corradi N."/>
            <person name="Roux C."/>
            <person name="Martin F.M."/>
        </authorList>
    </citation>
    <scope>NUCLEOTIDE SEQUENCE [LARGE SCALE GENOMIC DNA]</scope>
    <source>
        <strain evidence="13 14">DAOM 194757</strain>
    </source>
</reference>
<dbReference type="NCBIfam" id="TIGR00794">
    <property type="entry name" value="kup"/>
    <property type="match status" value="1"/>
</dbReference>
<evidence type="ECO:0000256" key="1">
    <source>
        <dbReference type="ARBA" id="ARBA00004141"/>
    </source>
</evidence>
<feature type="transmembrane region" description="Helical" evidence="10">
    <location>
        <begin position="12"/>
        <end position="42"/>
    </location>
</feature>
<dbReference type="STRING" id="44941.A0A397W906"/>
<evidence type="ECO:0000313" key="13">
    <source>
        <dbReference type="EMBL" id="RIB30107.1"/>
    </source>
</evidence>
<dbReference type="Proteomes" id="UP000266673">
    <property type="component" value="Unassembled WGS sequence"/>
</dbReference>
<evidence type="ECO:0000259" key="11">
    <source>
        <dbReference type="Pfam" id="PF02705"/>
    </source>
</evidence>
<dbReference type="PANTHER" id="PTHR30540:SF83">
    <property type="entry name" value="K+ POTASSIUM TRANSPORTER"/>
    <property type="match status" value="1"/>
</dbReference>
<gene>
    <name evidence="13" type="ORF">C2G38_2238473</name>
</gene>
<dbReference type="OrthoDB" id="504708at2759"/>
<dbReference type="Pfam" id="PF02705">
    <property type="entry name" value="K_trans"/>
    <property type="match status" value="1"/>
</dbReference>
<keyword evidence="6 10" id="KW-1133">Transmembrane helix</keyword>
<dbReference type="EMBL" id="QKWP01000021">
    <property type="protein sequence ID" value="RIB30107.1"/>
    <property type="molecule type" value="Genomic_DNA"/>
</dbReference>
<feature type="transmembrane region" description="Helical" evidence="10">
    <location>
        <begin position="224"/>
        <end position="244"/>
    </location>
</feature>
<protein>
    <submittedName>
        <fullName evidence="13">Potassium transporter</fullName>
    </submittedName>
</protein>
<feature type="domain" description="K+ potassium transporter C-terminal" evidence="12">
    <location>
        <begin position="568"/>
        <end position="732"/>
    </location>
</feature>
<keyword evidence="5" id="KW-0630">Potassium</keyword>
<keyword evidence="7" id="KW-0406">Ion transport</keyword>
<feature type="transmembrane region" description="Helical" evidence="10">
    <location>
        <begin position="343"/>
        <end position="371"/>
    </location>
</feature>
<accession>A0A397W906</accession>
<dbReference type="InterPro" id="IPR053952">
    <property type="entry name" value="K_trans_C"/>
</dbReference>
<dbReference type="Pfam" id="PF22776">
    <property type="entry name" value="K_trans_C"/>
    <property type="match status" value="1"/>
</dbReference>
<evidence type="ECO:0000256" key="6">
    <source>
        <dbReference type="ARBA" id="ARBA00022989"/>
    </source>
</evidence>
<dbReference type="AlphaFoldDB" id="A0A397W906"/>
<evidence type="ECO:0000256" key="5">
    <source>
        <dbReference type="ARBA" id="ARBA00022958"/>
    </source>
</evidence>
<sequence>MIDLESGKKGSSILLTLNLAFKSIGIIYGDIGTAPLIVYTGIFSDPPTDPQDVFGALSLIVWALTIVVLVKYVFIVLRADDNGEGGTFALYSLLSRHSGLSVRGNVNFDDDLTISKHNSENVNSEDDLTSTKHDSISTNDSQESPNFIKRSIVVQNILLAVVLFGSSLVMSDGLLTPPISVISAVEGIAVPAPSSTPAIVPISCVILFVLFLSQQFGTGKVGSLFSPIIFLWFIAITSIGIWNISQFPEIFKAYNPYYAFNYFARRKDAGFTDLGGIFLAVTGSEALFADLGHFNREAIQISFPFLVYIPLILVYTGQAARLILDPTLIANTFWLTTPSEPGIYWLVFILAVLATIISSQAMISATFSIIYQSMQLDCFPRVKVVHTSDKVEGQIYIPEVNYILMVLVIIICVIFQHSKNMVVAYGVAVAFVMTITTVLLTIVIFVVWRLPIIVSIIFFCIYFTVDASFLGAILRKVASGGWLTLCIAILLTIMMRIWRWGTVRVIRHERSRIFELNKIFKGEKDFSNDNNIENAFHGITLENSNEIILGNGNENVSTDNDIHLSRSPGIGLFYSDIGAKIPLSFTQFVKHFPIMPQNIIFINIQTVAEPKVGDYDRLEVKKVNICEGIYQVTVRYGYSEQVSQGKEFLLQLIELIRKIDPTNKNLTHDFNFEDGFVTYVVGQQSLCSKPNSPWWVKILVSIYMFIYFNTRKFYSNWGLPVESTVVVGVNIPI</sequence>
<keyword evidence="3" id="KW-0633">Potassium transport</keyword>
<evidence type="ECO:0000256" key="8">
    <source>
        <dbReference type="ARBA" id="ARBA00023136"/>
    </source>
</evidence>
<proteinExistence type="predicted"/>
<comment type="caution">
    <text evidence="13">The sequence shown here is derived from an EMBL/GenBank/DDBJ whole genome shotgun (WGS) entry which is preliminary data.</text>
</comment>
<comment type="subcellular location">
    <subcellularLocation>
        <location evidence="1">Membrane</location>
        <topology evidence="1">Multi-pass membrane protein</topology>
    </subcellularLocation>
</comment>
<keyword evidence="14" id="KW-1185">Reference proteome</keyword>
<feature type="region of interest" description="Disordered" evidence="9">
    <location>
        <begin position="119"/>
        <end position="142"/>
    </location>
</feature>
<name>A0A397W906_9GLOM</name>
<organism evidence="13 14">
    <name type="scientific">Gigaspora rosea</name>
    <dbReference type="NCBI Taxonomy" id="44941"/>
    <lineage>
        <taxon>Eukaryota</taxon>
        <taxon>Fungi</taxon>
        <taxon>Fungi incertae sedis</taxon>
        <taxon>Mucoromycota</taxon>
        <taxon>Glomeromycotina</taxon>
        <taxon>Glomeromycetes</taxon>
        <taxon>Diversisporales</taxon>
        <taxon>Gigasporaceae</taxon>
        <taxon>Gigaspora</taxon>
    </lineage>
</organism>
<evidence type="ECO:0000256" key="3">
    <source>
        <dbReference type="ARBA" id="ARBA00022538"/>
    </source>
</evidence>
<dbReference type="GO" id="GO:0015079">
    <property type="term" value="F:potassium ion transmembrane transporter activity"/>
    <property type="evidence" value="ECO:0007669"/>
    <property type="project" value="InterPro"/>
</dbReference>
<feature type="transmembrane region" description="Helical" evidence="10">
    <location>
        <begin position="452"/>
        <end position="474"/>
    </location>
</feature>
<evidence type="ECO:0000256" key="2">
    <source>
        <dbReference type="ARBA" id="ARBA00022448"/>
    </source>
</evidence>
<feature type="transmembrane region" description="Helical" evidence="10">
    <location>
        <begin position="152"/>
        <end position="170"/>
    </location>
</feature>
<dbReference type="PANTHER" id="PTHR30540">
    <property type="entry name" value="OSMOTIC STRESS POTASSIUM TRANSPORTER"/>
    <property type="match status" value="1"/>
</dbReference>
<keyword evidence="8 10" id="KW-0472">Membrane</keyword>
<evidence type="ECO:0000256" key="7">
    <source>
        <dbReference type="ARBA" id="ARBA00023065"/>
    </source>
</evidence>
<evidence type="ECO:0000313" key="14">
    <source>
        <dbReference type="Proteomes" id="UP000266673"/>
    </source>
</evidence>
<feature type="transmembrane region" description="Helical" evidence="10">
    <location>
        <begin position="423"/>
        <end position="445"/>
    </location>
</feature>
<dbReference type="InterPro" id="IPR053951">
    <property type="entry name" value="K_trans_N"/>
</dbReference>
<evidence type="ECO:0000256" key="10">
    <source>
        <dbReference type="SAM" id="Phobius"/>
    </source>
</evidence>
<feature type="transmembrane region" description="Helical" evidence="10">
    <location>
        <begin position="400"/>
        <end position="417"/>
    </location>
</feature>
<feature type="domain" description="K+ potassium transporter integral membrane" evidence="11">
    <location>
        <begin position="19"/>
        <end position="520"/>
    </location>
</feature>
<feature type="transmembrane region" description="Helical" evidence="10">
    <location>
        <begin position="54"/>
        <end position="74"/>
    </location>
</feature>
<evidence type="ECO:0000259" key="12">
    <source>
        <dbReference type="Pfam" id="PF22776"/>
    </source>
</evidence>
<feature type="transmembrane region" description="Helical" evidence="10">
    <location>
        <begin position="301"/>
        <end position="323"/>
    </location>
</feature>